<accession>A0A1G9N3B7</accession>
<evidence type="ECO:0000256" key="3">
    <source>
        <dbReference type="ARBA" id="ARBA00022827"/>
    </source>
</evidence>
<evidence type="ECO:0000256" key="1">
    <source>
        <dbReference type="ARBA" id="ARBA00001974"/>
    </source>
</evidence>
<protein>
    <submittedName>
        <fullName evidence="6">Pyridine nucleotide-disulfide oxidoreductase family protein</fullName>
    </submittedName>
</protein>
<evidence type="ECO:0000256" key="2">
    <source>
        <dbReference type="ARBA" id="ARBA00022630"/>
    </source>
</evidence>
<dbReference type="PANTHER" id="PTHR42913">
    <property type="entry name" value="APOPTOSIS-INDUCING FACTOR 1"/>
    <property type="match status" value="1"/>
</dbReference>
<evidence type="ECO:0000259" key="5">
    <source>
        <dbReference type="Pfam" id="PF07992"/>
    </source>
</evidence>
<dbReference type="GO" id="GO:0003955">
    <property type="term" value="F:NAD(P)H dehydrogenase (quinone) activity"/>
    <property type="evidence" value="ECO:0007669"/>
    <property type="project" value="TreeGrafter"/>
</dbReference>
<dbReference type="OrthoDB" id="9767928at2"/>
<dbReference type="PANTHER" id="PTHR42913:SF9">
    <property type="entry name" value="SLR1591 PROTEIN"/>
    <property type="match status" value="1"/>
</dbReference>
<dbReference type="InterPro" id="IPR023753">
    <property type="entry name" value="FAD/NAD-binding_dom"/>
</dbReference>
<dbReference type="InterPro" id="IPR036188">
    <property type="entry name" value="FAD/NAD-bd_sf"/>
</dbReference>
<dbReference type="STRING" id="119000.SAMN05661010_02627"/>
<dbReference type="Pfam" id="PF07992">
    <property type="entry name" value="Pyr_redox_2"/>
    <property type="match status" value="1"/>
</dbReference>
<dbReference type="EMBL" id="FNGI01000007">
    <property type="protein sequence ID" value="SDL80999.1"/>
    <property type="molecule type" value="Genomic_DNA"/>
</dbReference>
<keyword evidence="7" id="KW-1185">Reference proteome</keyword>
<proteinExistence type="predicted"/>
<keyword evidence="2" id="KW-0285">Flavoprotein</keyword>
<dbReference type="PRINTS" id="PR00411">
    <property type="entry name" value="PNDRDTASEI"/>
</dbReference>
<dbReference type="RefSeq" id="WP_089729283.1">
    <property type="nucleotide sequence ID" value="NZ_FNGI01000007.1"/>
</dbReference>
<dbReference type="PRINTS" id="PR00368">
    <property type="entry name" value="FADPNR"/>
</dbReference>
<evidence type="ECO:0000313" key="6">
    <source>
        <dbReference type="EMBL" id="SDL80999.1"/>
    </source>
</evidence>
<dbReference type="GO" id="GO:0019646">
    <property type="term" value="P:aerobic electron transport chain"/>
    <property type="evidence" value="ECO:0007669"/>
    <property type="project" value="TreeGrafter"/>
</dbReference>
<sequence>MSDAPHIVLVGAGHAHLHVAAHADRLIQAGAAVTLISPGDFWYSGMATGMLGGDYTDSDDRLDPAALIERAGGSFLPGQVTAIDRKRRLLHLAEGPPVAYDRVSLNLGSRVDASIIRGLSNSAAYWPAKPVSNLWCLREALESALASAAMPPRLAVVGGGPTGVELAANLLGLGERYGRPLEISLISASPRLLPDASRSASAWVTRRLHRRGLRLELGANALAYADRQLTLDDASVIPCDRVLIATGLIAPGLTGELGLEHDPYQGLAVTPALHAYDDERLFAVGDCAWLPDSPYPKLGVFGVRQAPILLHNLIASLHDEPLREYQPQRRYLSILNLGDSRGLALWGPLWWPGRLALKAKRRLDHRFMDGYRRAAS</sequence>
<dbReference type="SUPFAM" id="SSF51905">
    <property type="entry name" value="FAD/NAD(P)-binding domain"/>
    <property type="match status" value="2"/>
</dbReference>
<evidence type="ECO:0000313" key="7">
    <source>
        <dbReference type="Proteomes" id="UP000198654"/>
    </source>
</evidence>
<dbReference type="InterPro" id="IPR051169">
    <property type="entry name" value="NADH-Q_oxidoreductase"/>
</dbReference>
<gene>
    <name evidence="6" type="ORF">SAMN05661010_02627</name>
</gene>
<comment type="cofactor">
    <cofactor evidence="1">
        <name>FAD</name>
        <dbReference type="ChEBI" id="CHEBI:57692"/>
    </cofactor>
</comment>
<dbReference type="AlphaFoldDB" id="A0A1G9N3B7"/>
<reference evidence="6 7" key="1">
    <citation type="submission" date="2016-10" db="EMBL/GenBank/DDBJ databases">
        <authorList>
            <person name="de Groot N.N."/>
        </authorList>
    </citation>
    <scope>NUCLEOTIDE SEQUENCE [LARGE SCALE GENOMIC DNA]</scope>
    <source>
        <strain evidence="6 7">DSM 14789</strain>
    </source>
</reference>
<dbReference type="Gene3D" id="3.50.50.100">
    <property type="match status" value="1"/>
</dbReference>
<evidence type="ECO:0000256" key="4">
    <source>
        <dbReference type="ARBA" id="ARBA00023002"/>
    </source>
</evidence>
<feature type="domain" description="FAD/NAD(P)-binding" evidence="5">
    <location>
        <begin position="6"/>
        <end position="297"/>
    </location>
</feature>
<keyword evidence="4" id="KW-0560">Oxidoreductase</keyword>
<name>A0A1G9N3B7_9GAMM</name>
<keyword evidence="3" id="KW-0274">FAD</keyword>
<organism evidence="6 7">
    <name type="scientific">Modicisalibacter muralis</name>
    <dbReference type="NCBI Taxonomy" id="119000"/>
    <lineage>
        <taxon>Bacteria</taxon>
        <taxon>Pseudomonadati</taxon>
        <taxon>Pseudomonadota</taxon>
        <taxon>Gammaproteobacteria</taxon>
        <taxon>Oceanospirillales</taxon>
        <taxon>Halomonadaceae</taxon>
        <taxon>Modicisalibacter</taxon>
    </lineage>
</organism>
<dbReference type="Proteomes" id="UP000198654">
    <property type="component" value="Unassembled WGS sequence"/>
</dbReference>